<dbReference type="GeneID" id="36550366"/>
<accession>A0A2I2G939</accession>
<evidence type="ECO:0000256" key="1">
    <source>
        <dbReference type="SAM" id="MobiDB-lite"/>
    </source>
</evidence>
<feature type="region of interest" description="Disordered" evidence="1">
    <location>
        <begin position="20"/>
        <end position="52"/>
    </location>
</feature>
<evidence type="ECO:0000313" key="3">
    <source>
        <dbReference type="Proteomes" id="UP000234275"/>
    </source>
</evidence>
<dbReference type="RefSeq" id="XP_024704670.1">
    <property type="nucleotide sequence ID" value="XM_024842668.1"/>
</dbReference>
<organism evidence="2 3">
    <name type="scientific">Aspergillus steynii IBT 23096</name>
    <dbReference type="NCBI Taxonomy" id="1392250"/>
    <lineage>
        <taxon>Eukaryota</taxon>
        <taxon>Fungi</taxon>
        <taxon>Dikarya</taxon>
        <taxon>Ascomycota</taxon>
        <taxon>Pezizomycotina</taxon>
        <taxon>Eurotiomycetes</taxon>
        <taxon>Eurotiomycetidae</taxon>
        <taxon>Eurotiales</taxon>
        <taxon>Aspergillaceae</taxon>
        <taxon>Aspergillus</taxon>
        <taxon>Aspergillus subgen. Circumdati</taxon>
    </lineage>
</organism>
<dbReference type="VEuPathDB" id="FungiDB:P170DRAFT_182776"/>
<sequence>MDIIPSPLLFPTLSLAHTHTLPNPIPTASPKKEPEKQHHKPAQPSQPAPVHTKMSMPKLNIRVSPPPPLPQLLRCDPSNIPYCNGTCKSGACAPRRHHQGNCPGLLSSTNRARAAQVLETGAPLFQHYAPLRVCLEQLAPLVLCERDQGQVQDLLRIWWKRRDW</sequence>
<reference evidence="2 3" key="1">
    <citation type="submission" date="2016-12" db="EMBL/GenBank/DDBJ databases">
        <title>The genomes of Aspergillus section Nigri reveals drivers in fungal speciation.</title>
        <authorList>
            <consortium name="DOE Joint Genome Institute"/>
            <person name="Vesth T.C."/>
            <person name="Nybo J."/>
            <person name="Theobald S."/>
            <person name="Brandl J."/>
            <person name="Frisvad J.C."/>
            <person name="Nielsen K.F."/>
            <person name="Lyhne E.K."/>
            <person name="Kogle M.E."/>
            <person name="Kuo A."/>
            <person name="Riley R."/>
            <person name="Clum A."/>
            <person name="Nolan M."/>
            <person name="Lipzen A."/>
            <person name="Salamov A."/>
            <person name="Henrissat B."/>
            <person name="Wiebenga A."/>
            <person name="De Vries R.P."/>
            <person name="Grigoriev I.V."/>
            <person name="Mortensen U.H."/>
            <person name="Andersen M.R."/>
            <person name="Baker S.E."/>
        </authorList>
    </citation>
    <scope>NUCLEOTIDE SEQUENCE [LARGE SCALE GENOMIC DNA]</scope>
    <source>
        <strain evidence="2 3">IBT 23096</strain>
    </source>
</reference>
<dbReference type="Proteomes" id="UP000234275">
    <property type="component" value="Unassembled WGS sequence"/>
</dbReference>
<keyword evidence="3" id="KW-1185">Reference proteome</keyword>
<evidence type="ECO:0000313" key="2">
    <source>
        <dbReference type="EMBL" id="PLB49368.1"/>
    </source>
</evidence>
<comment type="caution">
    <text evidence="2">The sequence shown here is derived from an EMBL/GenBank/DDBJ whole genome shotgun (WGS) entry which is preliminary data.</text>
</comment>
<protein>
    <submittedName>
        <fullName evidence="2">Uncharacterized protein</fullName>
    </submittedName>
</protein>
<proteinExistence type="predicted"/>
<dbReference type="EMBL" id="MSFO01000004">
    <property type="protein sequence ID" value="PLB49368.1"/>
    <property type="molecule type" value="Genomic_DNA"/>
</dbReference>
<dbReference type="AlphaFoldDB" id="A0A2I2G939"/>
<dbReference type="OrthoDB" id="8062037at2759"/>
<gene>
    <name evidence="2" type="ORF">P170DRAFT_182776</name>
</gene>
<name>A0A2I2G939_9EURO</name>